<accession>A0AAD3MGX1</accession>
<protein>
    <submittedName>
        <fullName evidence="2">Ankyrin-1a isoform X5</fullName>
    </submittedName>
</protein>
<comment type="caution">
    <text evidence="2">The sequence shown here is derived from an EMBL/GenBank/DDBJ whole genome shotgun (WGS) entry which is preliminary data.</text>
</comment>
<keyword evidence="3" id="KW-1185">Reference proteome</keyword>
<organism evidence="2 3">
    <name type="scientific">Lates japonicus</name>
    <name type="common">Japanese lates</name>
    <dbReference type="NCBI Taxonomy" id="270547"/>
    <lineage>
        <taxon>Eukaryota</taxon>
        <taxon>Metazoa</taxon>
        <taxon>Chordata</taxon>
        <taxon>Craniata</taxon>
        <taxon>Vertebrata</taxon>
        <taxon>Euteleostomi</taxon>
        <taxon>Actinopterygii</taxon>
        <taxon>Neopterygii</taxon>
        <taxon>Teleostei</taxon>
        <taxon>Neoteleostei</taxon>
        <taxon>Acanthomorphata</taxon>
        <taxon>Carangaria</taxon>
        <taxon>Carangaria incertae sedis</taxon>
        <taxon>Centropomidae</taxon>
        <taxon>Lates</taxon>
    </lineage>
</organism>
<name>A0AAD3MGX1_LATJO</name>
<dbReference type="EMBL" id="BRZM01000019">
    <property type="protein sequence ID" value="GLD53995.1"/>
    <property type="molecule type" value="Genomic_DNA"/>
</dbReference>
<sequence>MEGSADQDDQERLHSTCRAPGTGKVDVAELLREEPILTLWWKNGLTPLHVAAHHNNLDVNLPWPAREGHRTAARTATLLPHSIQAEPEWINPTPPGGTGRTHVGIDILVKQGASVHAATRRVTMKHQDGEVPAAATGHRQQAKQGEELLGTEGARNYSPAIPRIPRVSPETKHLKKNT</sequence>
<evidence type="ECO:0000313" key="2">
    <source>
        <dbReference type="EMBL" id="GLD53995.1"/>
    </source>
</evidence>
<evidence type="ECO:0000256" key="1">
    <source>
        <dbReference type="SAM" id="MobiDB-lite"/>
    </source>
</evidence>
<dbReference type="AlphaFoldDB" id="A0AAD3MGX1"/>
<proteinExistence type="predicted"/>
<dbReference type="Gene3D" id="1.25.40.20">
    <property type="entry name" value="Ankyrin repeat-containing domain"/>
    <property type="match status" value="1"/>
</dbReference>
<evidence type="ECO:0000313" key="3">
    <source>
        <dbReference type="Proteomes" id="UP001279410"/>
    </source>
</evidence>
<dbReference type="InterPro" id="IPR036770">
    <property type="entry name" value="Ankyrin_rpt-contain_sf"/>
</dbReference>
<feature type="region of interest" description="Disordered" evidence="1">
    <location>
        <begin position="130"/>
        <end position="178"/>
    </location>
</feature>
<dbReference type="InterPro" id="IPR002110">
    <property type="entry name" value="Ankyrin_rpt"/>
</dbReference>
<dbReference type="Proteomes" id="UP001279410">
    <property type="component" value="Unassembled WGS sequence"/>
</dbReference>
<reference evidence="2" key="1">
    <citation type="submission" date="2022-08" db="EMBL/GenBank/DDBJ databases">
        <title>Genome sequencing of akame (Lates japonicus).</title>
        <authorList>
            <person name="Hashiguchi Y."/>
            <person name="Takahashi H."/>
        </authorList>
    </citation>
    <scope>NUCLEOTIDE SEQUENCE</scope>
    <source>
        <strain evidence="2">Kochi</strain>
    </source>
</reference>
<dbReference type="PRINTS" id="PR01415">
    <property type="entry name" value="ANKYRIN"/>
</dbReference>
<dbReference type="Pfam" id="PF00023">
    <property type="entry name" value="Ank"/>
    <property type="match status" value="1"/>
</dbReference>
<gene>
    <name evidence="2" type="ORF">AKAME5_000666900</name>
</gene>
<feature type="region of interest" description="Disordered" evidence="1">
    <location>
        <begin position="1"/>
        <end position="20"/>
    </location>
</feature>